<organism evidence="1 2">
    <name type="scientific">Desulfohalobium retbaense (strain ATCC 49708 / DSM 5692 / JCM 16813 / HR100)</name>
    <dbReference type="NCBI Taxonomy" id="485915"/>
    <lineage>
        <taxon>Bacteria</taxon>
        <taxon>Pseudomonadati</taxon>
        <taxon>Thermodesulfobacteriota</taxon>
        <taxon>Desulfovibrionia</taxon>
        <taxon>Desulfovibrionales</taxon>
        <taxon>Desulfohalobiaceae</taxon>
        <taxon>Desulfohalobium</taxon>
    </lineage>
</organism>
<protein>
    <submittedName>
        <fullName evidence="1">Uncharacterized protein</fullName>
    </submittedName>
</protein>
<name>C8X274_DESRD</name>
<evidence type="ECO:0000313" key="1">
    <source>
        <dbReference type="EMBL" id="ACV68397.1"/>
    </source>
</evidence>
<dbReference type="EMBL" id="CP001734">
    <property type="protein sequence ID" value="ACV68397.1"/>
    <property type="molecule type" value="Genomic_DNA"/>
</dbReference>
<evidence type="ECO:0000313" key="2">
    <source>
        <dbReference type="Proteomes" id="UP000001052"/>
    </source>
</evidence>
<dbReference type="HOGENOM" id="CLU_2464081_0_0_7"/>
<keyword evidence="2" id="KW-1185">Reference proteome</keyword>
<dbReference type="KEGG" id="drt:Dret_1109"/>
<reference evidence="2" key="1">
    <citation type="submission" date="2009-09" db="EMBL/GenBank/DDBJ databases">
        <title>The complete chromosome of Desulfohalobium retbaense DSM 5692.</title>
        <authorList>
            <consortium name="US DOE Joint Genome Institute (JGI-PGF)"/>
            <person name="Lucas S."/>
            <person name="Copeland A."/>
            <person name="Lapidus A."/>
            <person name="Glavina del Rio T."/>
            <person name="Dalin E."/>
            <person name="Tice H."/>
            <person name="Bruce D."/>
            <person name="Goodwin L."/>
            <person name="Pitluck S."/>
            <person name="Kyrpides N."/>
            <person name="Mavromatis K."/>
            <person name="Ivanova N."/>
            <person name="Mikhailova N."/>
            <person name="Munk A.C."/>
            <person name="Brettin T."/>
            <person name="Detter J.C."/>
            <person name="Han C."/>
            <person name="Tapia R."/>
            <person name="Larimer F."/>
            <person name="Land M."/>
            <person name="Hauser L."/>
            <person name="Markowitz V."/>
            <person name="Cheng J.-F."/>
            <person name="Hugenholtz P."/>
            <person name="Woyke T."/>
            <person name="Wu D."/>
            <person name="Spring S."/>
            <person name="Klenk H.-P."/>
            <person name="Eisen J.A."/>
        </authorList>
    </citation>
    <scope>NUCLEOTIDE SEQUENCE [LARGE SCALE GENOMIC DNA]</scope>
    <source>
        <strain evidence="2">DSM 5692</strain>
    </source>
</reference>
<accession>C8X274</accession>
<dbReference type="Proteomes" id="UP000001052">
    <property type="component" value="Chromosome"/>
</dbReference>
<dbReference type="AlphaFoldDB" id="C8X274"/>
<gene>
    <name evidence="1" type="ordered locus">Dret_1109</name>
</gene>
<proteinExistence type="predicted"/>
<reference evidence="1 2" key="2">
    <citation type="journal article" date="2010" name="Stand. Genomic Sci.">
        <title>Complete genome sequence of Desulfohalobium retbaense type strain (HR(100)).</title>
        <authorList>
            <person name="Spring S."/>
            <person name="Nolan M."/>
            <person name="Lapidus A."/>
            <person name="Glavina Del Rio T."/>
            <person name="Copeland A."/>
            <person name="Tice H."/>
            <person name="Cheng J.F."/>
            <person name="Lucas S."/>
            <person name="Land M."/>
            <person name="Chen F."/>
            <person name="Bruce D."/>
            <person name="Goodwin L."/>
            <person name="Pitluck S."/>
            <person name="Ivanova N."/>
            <person name="Mavromatis K."/>
            <person name="Mikhailova N."/>
            <person name="Pati A."/>
            <person name="Chen A."/>
            <person name="Palaniappan K."/>
            <person name="Hauser L."/>
            <person name="Chang Y.J."/>
            <person name="Jeffries C.D."/>
            <person name="Munk C."/>
            <person name="Kiss H."/>
            <person name="Chain P."/>
            <person name="Han C."/>
            <person name="Brettin T."/>
            <person name="Detter J.C."/>
            <person name="Schuler E."/>
            <person name="Goker M."/>
            <person name="Rohde M."/>
            <person name="Bristow J."/>
            <person name="Eisen J.A."/>
            <person name="Markowitz V."/>
            <person name="Hugenholtz P."/>
            <person name="Kyrpides N.C."/>
            <person name="Klenk H.P."/>
        </authorList>
    </citation>
    <scope>NUCLEOTIDE SEQUENCE [LARGE SCALE GENOMIC DNA]</scope>
    <source>
        <strain evidence="1 2">DSM 5692</strain>
    </source>
</reference>
<sequence>MHPLRLSLSCDFSRTGPTLFFQAGSNIPDTGDTFTAKRTLSRQKTVSAKTQAPCANFSAQGACIYLNWRRVLDPAPGNSQSHLSRRRS</sequence>